<proteinExistence type="predicted"/>
<dbReference type="EMBL" id="CP002480">
    <property type="protein sequence ID" value="ADW69488.1"/>
    <property type="molecule type" value="Genomic_DNA"/>
</dbReference>
<name>E8X5E1_GRATM</name>
<dbReference type="AlphaFoldDB" id="E8X5E1"/>
<sequence>MLKGLYLSLFLGPMVPVPAPKSVVDALVSAQVNTGGERSGFQLVFSMNKKSDLYRKLLPAGALDPMVTRVILVCTLGGTPNVLIDGIVTRHEVAPSNQAGQSLLTLTGEDLTVLMDVVQFPMLRYPCMPAIARLNLIVAKYAIFGIAPLIIPPLFDDVPLPTDKIPTQTGSDLAYIKKLASDFGYIFYLVPGPVPGVSVFYFGPDVRVPVPQPALNVNMDANTNVESLSFSLDGLAKKVVIMTIMDPITGKIPIPIPVPNISLLRPPLGARLTAPAKVEFPPDGGNKNSIEAIALALAKTGATGEAVTGTGTLNVLRYGRVLNAFQLVGVRGASSTYDGLYYVRTVSHSIKHGEYKQNFTLSRDGLISQTPVVPS</sequence>
<dbReference type="PaxDb" id="1198114-AciX9_2453"/>
<evidence type="ECO:0000313" key="2">
    <source>
        <dbReference type="Proteomes" id="UP000000343"/>
    </source>
</evidence>
<dbReference type="eggNOG" id="COG3500">
    <property type="taxonomic scope" value="Bacteria"/>
</dbReference>
<dbReference type="HOGENOM" id="CLU_730987_0_0_0"/>
<evidence type="ECO:0000313" key="1">
    <source>
        <dbReference type="EMBL" id="ADW69488.1"/>
    </source>
</evidence>
<dbReference type="OrthoDB" id="262740at2"/>
<dbReference type="Proteomes" id="UP000000343">
    <property type="component" value="Chromosome"/>
</dbReference>
<keyword evidence="2" id="KW-1185">Reference proteome</keyword>
<protein>
    <submittedName>
        <fullName evidence="1">Uncharacterized protein</fullName>
    </submittedName>
</protein>
<dbReference type="KEGG" id="acm:AciX9_2453"/>
<reference evidence="2" key="1">
    <citation type="submission" date="2011-01" db="EMBL/GenBank/DDBJ databases">
        <title>Complete sequence of chromosome of Acidobacterium sp. MP5ACTX9.</title>
        <authorList>
            <consortium name="US DOE Joint Genome Institute"/>
            <person name="Lucas S."/>
            <person name="Copeland A."/>
            <person name="Lapidus A."/>
            <person name="Cheng J.-F."/>
            <person name="Goodwin L."/>
            <person name="Pitluck S."/>
            <person name="Teshima H."/>
            <person name="Detter J.C."/>
            <person name="Han C."/>
            <person name="Tapia R."/>
            <person name="Land M."/>
            <person name="Hauser L."/>
            <person name="Kyrpides N."/>
            <person name="Ivanova N."/>
            <person name="Ovchinnikova G."/>
            <person name="Pagani I."/>
            <person name="Rawat S.R."/>
            <person name="Mannisto M."/>
            <person name="Haggblom M.M."/>
            <person name="Woyke T."/>
        </authorList>
    </citation>
    <scope>NUCLEOTIDE SEQUENCE [LARGE SCALE GENOMIC DNA]</scope>
    <source>
        <strain evidence="2">MP5ACTX9</strain>
    </source>
</reference>
<dbReference type="RefSeq" id="WP_013580804.1">
    <property type="nucleotide sequence ID" value="NC_015064.1"/>
</dbReference>
<organism evidence="2">
    <name type="scientific">Granulicella tundricola (strain ATCC BAA-1859 / DSM 23138 / MP5ACTX9)</name>
    <dbReference type="NCBI Taxonomy" id="1198114"/>
    <lineage>
        <taxon>Bacteria</taxon>
        <taxon>Pseudomonadati</taxon>
        <taxon>Acidobacteriota</taxon>
        <taxon>Terriglobia</taxon>
        <taxon>Terriglobales</taxon>
        <taxon>Acidobacteriaceae</taxon>
        <taxon>Granulicella</taxon>
    </lineage>
</organism>
<dbReference type="STRING" id="1198114.AciX9_2453"/>
<gene>
    <name evidence="1" type="ordered locus">AciX9_2453</name>
</gene>
<accession>E8X5E1</accession>